<evidence type="ECO:0000313" key="6">
    <source>
        <dbReference type="Proteomes" id="UP000242849"/>
    </source>
</evidence>
<keyword evidence="6" id="KW-1185">Reference proteome</keyword>
<dbReference type="Proteomes" id="UP000242849">
    <property type="component" value="Unassembled WGS sequence"/>
</dbReference>
<sequence length="486" mass="54795">MHGYFRGSLSINPASLNLLDDLGVADSLIEMGHKTEVINLVYDNQTLMRARFASLPSKFPFFLMLPQPETEAVLEQRLSHLGHEIERECELIGLRQFDGHVEAELRTSKGLERQRFDYVVGCDGGLSKVRSELGLDFSGYDYNMHFILADLRIQWQGAKEQGFYFIRDDGFLILLPLKDGFHRIVIKVNEQCPPGYKPSLEEIRGYIERYEISGLQVSDPIWLSSAPFYNRSASTIRRGRVFLAGDAAHLFSPIGGFGMNSGIADAFNLGWKLGYSLNGLSNDHLLQSYADEREQTTRTLLAKTDKSTSLIARLHRHLPAEEQAYLPRLCNRGFIRRFPLETAGLTLRYGTPLHELQAGCQLPYVATLAQLPQALGQAKHSLLMVPSSETNPAAVKRLLVLLEPLRAHLRIHWLGEHSQGLPAANHLADPQQRLRQTWQLGEGEFLLVRPDLFIDCRGRLDDPSSLANLIERFYLHDLVTAEQLAG</sequence>
<dbReference type="InterPro" id="IPR002938">
    <property type="entry name" value="FAD-bd"/>
</dbReference>
<reference evidence="6" key="1">
    <citation type="submission" date="2016-10" db="EMBL/GenBank/DDBJ databases">
        <authorList>
            <person name="Varghese N."/>
            <person name="Submissions S."/>
        </authorList>
    </citation>
    <scope>NUCLEOTIDE SEQUENCE [LARGE SCALE GENOMIC DNA]</scope>
    <source>
        <strain evidence="6">DSM 12111</strain>
    </source>
</reference>
<proteinExistence type="predicted"/>
<evidence type="ECO:0000256" key="1">
    <source>
        <dbReference type="ARBA" id="ARBA00001974"/>
    </source>
</evidence>
<feature type="domain" description="FAD-binding" evidence="4">
    <location>
        <begin position="9"/>
        <end position="301"/>
    </location>
</feature>
<evidence type="ECO:0000256" key="2">
    <source>
        <dbReference type="ARBA" id="ARBA00022630"/>
    </source>
</evidence>
<evidence type="ECO:0000313" key="5">
    <source>
        <dbReference type="EMBL" id="SEC66565.1"/>
    </source>
</evidence>
<dbReference type="Gene3D" id="3.30.70.2450">
    <property type="match status" value="1"/>
</dbReference>
<dbReference type="EMBL" id="FNSC01000001">
    <property type="protein sequence ID" value="SEC66565.1"/>
    <property type="molecule type" value="Genomic_DNA"/>
</dbReference>
<dbReference type="RefSeq" id="WP_090377979.1">
    <property type="nucleotide sequence ID" value="NZ_FNSC01000001.1"/>
</dbReference>
<dbReference type="InterPro" id="IPR050641">
    <property type="entry name" value="RIFMO-like"/>
</dbReference>
<dbReference type="InterPro" id="IPR036188">
    <property type="entry name" value="FAD/NAD-bd_sf"/>
</dbReference>
<evidence type="ECO:0000259" key="4">
    <source>
        <dbReference type="Pfam" id="PF01494"/>
    </source>
</evidence>
<accession>A0A1H4UD54</accession>
<gene>
    <name evidence="5" type="ORF">SAMN05421553_1235</name>
</gene>
<protein>
    <submittedName>
        <fullName evidence="5">2-polyprenyl-6-methoxyphenol hydroxylase</fullName>
    </submittedName>
</protein>
<dbReference type="OrthoDB" id="8672648at2"/>
<keyword evidence="3" id="KW-0274">FAD</keyword>
<dbReference type="Pfam" id="PF01494">
    <property type="entry name" value="FAD_binding_3"/>
    <property type="match status" value="1"/>
</dbReference>
<dbReference type="SUPFAM" id="SSF51905">
    <property type="entry name" value="FAD/NAD(P)-binding domain"/>
    <property type="match status" value="1"/>
</dbReference>
<dbReference type="PANTHER" id="PTHR43004">
    <property type="entry name" value="TRK SYSTEM POTASSIUM UPTAKE PROTEIN"/>
    <property type="match status" value="1"/>
</dbReference>
<organism evidence="5 6">
    <name type="scientific">Pseudomonas anguilliseptica</name>
    <dbReference type="NCBI Taxonomy" id="53406"/>
    <lineage>
        <taxon>Bacteria</taxon>
        <taxon>Pseudomonadati</taxon>
        <taxon>Pseudomonadota</taxon>
        <taxon>Gammaproteobacteria</taxon>
        <taxon>Pseudomonadales</taxon>
        <taxon>Pseudomonadaceae</taxon>
        <taxon>Pseudomonas</taxon>
    </lineage>
</organism>
<name>A0A1H4UD54_PSEAG</name>
<dbReference type="PANTHER" id="PTHR43004:SF19">
    <property type="entry name" value="BINDING MONOOXYGENASE, PUTATIVE (JCVI)-RELATED"/>
    <property type="match status" value="1"/>
</dbReference>
<dbReference type="STRING" id="53406.SAMN05421553_1235"/>
<dbReference type="GO" id="GO:0071949">
    <property type="term" value="F:FAD binding"/>
    <property type="evidence" value="ECO:0007669"/>
    <property type="project" value="InterPro"/>
</dbReference>
<dbReference type="Gene3D" id="3.40.30.120">
    <property type="match status" value="1"/>
</dbReference>
<evidence type="ECO:0000256" key="3">
    <source>
        <dbReference type="ARBA" id="ARBA00022827"/>
    </source>
</evidence>
<dbReference type="AlphaFoldDB" id="A0A1H4UD54"/>
<keyword evidence="2" id="KW-0285">Flavoprotein</keyword>
<comment type="cofactor">
    <cofactor evidence="1">
        <name>FAD</name>
        <dbReference type="ChEBI" id="CHEBI:57692"/>
    </cofactor>
</comment>
<dbReference type="Gene3D" id="3.50.50.60">
    <property type="entry name" value="FAD/NAD(P)-binding domain"/>
    <property type="match status" value="1"/>
</dbReference>
<dbReference type="PRINTS" id="PR00420">
    <property type="entry name" value="RNGMNOXGNASE"/>
</dbReference>
<dbReference type="GO" id="GO:0016709">
    <property type="term" value="F:oxidoreductase activity, acting on paired donors, with incorporation or reduction of molecular oxygen, NAD(P)H as one donor, and incorporation of one atom of oxygen"/>
    <property type="evidence" value="ECO:0007669"/>
    <property type="project" value="UniProtKB-ARBA"/>
</dbReference>